<name>A0A0S4U4W1_RALSL</name>
<dbReference type="EMBL" id="LN899826">
    <property type="protein sequence ID" value="CUV42386.1"/>
    <property type="molecule type" value="Genomic_DNA"/>
</dbReference>
<dbReference type="EMBL" id="LN899824">
    <property type="protein sequence ID" value="CUV27501.1"/>
    <property type="molecule type" value="Genomic_DNA"/>
</dbReference>
<evidence type="ECO:0000313" key="1">
    <source>
        <dbReference type="EMBL" id="CUV17260.1"/>
    </source>
</evidence>
<evidence type="ECO:0000313" key="4">
    <source>
        <dbReference type="EMBL" id="CUV34298.1"/>
    </source>
</evidence>
<evidence type="ECO:0000313" key="2">
    <source>
        <dbReference type="EMBL" id="CUV25391.1"/>
    </source>
</evidence>
<dbReference type="EMBL" id="LN899823">
    <property type="protein sequence ID" value="CUV25391.1"/>
    <property type="molecule type" value="Genomic_DNA"/>
</dbReference>
<dbReference type="AlphaFoldDB" id="A0A0S4U4W1"/>
<dbReference type="EMBL" id="LN899825">
    <property type="protein sequence ID" value="CUV34298.1"/>
    <property type="molecule type" value="Genomic_DNA"/>
</dbReference>
<proteinExistence type="predicted"/>
<evidence type="ECO:0000313" key="6">
    <source>
        <dbReference type="EMBL" id="CUV63228.1"/>
    </source>
</evidence>
<dbReference type="EMBL" id="LN899822">
    <property type="protein sequence ID" value="CUV63228.1"/>
    <property type="molecule type" value="Genomic_DNA"/>
</dbReference>
<sequence>MSAGHHASAPVFPQPFTFSLAPAALPHAITKTTIELVLNGKALLVRKRPNLKGASA</sequence>
<evidence type="ECO:0000313" key="5">
    <source>
        <dbReference type="EMBL" id="CUV42386.1"/>
    </source>
</evidence>
<protein>
    <submittedName>
        <fullName evidence="1">Uncharacterized protein</fullName>
    </submittedName>
</protein>
<gene>
    <name evidence="1" type="ORF">PSS4_v1_280073</name>
    <name evidence="6" type="ORF">RD1301_v1_3210010</name>
    <name evidence="2" type="ORF">RUN1744_v1_960012</name>
    <name evidence="3" type="ORF">RUN1985_v1_70215</name>
    <name evidence="4" type="ORF">TD1301_v1_870004</name>
    <name evidence="5" type="ORF">TF3108_v1_1180027</name>
</gene>
<dbReference type="EMBL" id="LN899821">
    <property type="protein sequence ID" value="CUV17260.1"/>
    <property type="molecule type" value="Genomic_DNA"/>
</dbReference>
<accession>A0A0S4U4W1</accession>
<evidence type="ECO:0000313" key="3">
    <source>
        <dbReference type="EMBL" id="CUV27501.1"/>
    </source>
</evidence>
<organism evidence="1">
    <name type="scientific">Ralstonia solanacearum</name>
    <name type="common">Pseudomonas solanacearum</name>
    <dbReference type="NCBI Taxonomy" id="305"/>
    <lineage>
        <taxon>Bacteria</taxon>
        <taxon>Pseudomonadati</taxon>
        <taxon>Pseudomonadota</taxon>
        <taxon>Betaproteobacteria</taxon>
        <taxon>Burkholderiales</taxon>
        <taxon>Burkholderiaceae</taxon>
        <taxon>Ralstonia</taxon>
        <taxon>Ralstonia solanacearum species complex</taxon>
    </lineage>
</organism>
<reference evidence="1" key="1">
    <citation type="submission" date="2015-10" db="EMBL/GenBank/DDBJ databases">
        <authorList>
            <person name="Gilbert D.G."/>
        </authorList>
    </citation>
    <scope>NUCLEOTIDE SEQUENCE</scope>
    <source>
        <strain evidence="1">Phyl III-seqv23</strain>
    </source>
</reference>